<evidence type="ECO:0000313" key="1">
    <source>
        <dbReference type="EMBL" id="MBP2371419.1"/>
    </source>
</evidence>
<comment type="caution">
    <text evidence="1">The sequence shown here is derived from an EMBL/GenBank/DDBJ whole genome shotgun (WGS) entry which is preliminary data.</text>
</comment>
<reference evidence="1 2" key="1">
    <citation type="submission" date="2021-03" db="EMBL/GenBank/DDBJ databases">
        <title>Sequencing the genomes of 1000 actinobacteria strains.</title>
        <authorList>
            <person name="Klenk H.-P."/>
        </authorList>
    </citation>
    <scope>NUCLEOTIDE SEQUENCE [LARGE SCALE GENOMIC DNA]</scope>
    <source>
        <strain evidence="1 2">DSM 45256</strain>
    </source>
</reference>
<protein>
    <recommendedName>
        <fullName evidence="3">Abi-like protein</fullName>
    </recommendedName>
</protein>
<proteinExistence type="predicted"/>
<name>A0ABS4W5E1_9PSEU</name>
<evidence type="ECO:0000313" key="2">
    <source>
        <dbReference type="Proteomes" id="UP001519295"/>
    </source>
</evidence>
<evidence type="ECO:0008006" key="3">
    <source>
        <dbReference type="Google" id="ProtNLM"/>
    </source>
</evidence>
<organism evidence="1 2">
    <name type="scientific">Pseudonocardia parietis</name>
    <dbReference type="NCBI Taxonomy" id="570936"/>
    <lineage>
        <taxon>Bacteria</taxon>
        <taxon>Bacillati</taxon>
        <taxon>Actinomycetota</taxon>
        <taxon>Actinomycetes</taxon>
        <taxon>Pseudonocardiales</taxon>
        <taxon>Pseudonocardiaceae</taxon>
        <taxon>Pseudonocardia</taxon>
    </lineage>
</organism>
<keyword evidence="2" id="KW-1185">Reference proteome</keyword>
<accession>A0ABS4W5E1</accession>
<sequence length="217" mass="24469">MSNSSVATAALVEQAISPPRLGPYRAAVGGDLQRAVQLYRWNATVSASFWEVLGHGEVFLRNAINNALVTAHHRHAAAGDWFDDPRGVLTARARADIDEARRRAGTSAPAGKVVAELNFGFWRFLLARRYTSTLWPAIRHAFPRLPRGRRNPQVIEEPVIRLHTLRNRIAHHEPLLSIPLHDRVDDLRFVLDAIDPRLRAWAMDDDTRLLGLLTHRP</sequence>
<dbReference type="EMBL" id="JAGINU010000002">
    <property type="protein sequence ID" value="MBP2371419.1"/>
    <property type="molecule type" value="Genomic_DNA"/>
</dbReference>
<dbReference type="Proteomes" id="UP001519295">
    <property type="component" value="Unassembled WGS sequence"/>
</dbReference>
<dbReference type="RefSeq" id="WP_210036596.1">
    <property type="nucleotide sequence ID" value="NZ_JAGINU010000002.1"/>
</dbReference>
<gene>
    <name evidence="1" type="ORF">JOF36_007192</name>
</gene>